<evidence type="ECO:0000256" key="1">
    <source>
        <dbReference type="SAM" id="SignalP"/>
    </source>
</evidence>
<feature type="chain" id="PRO_5032786657" description="DUF3108 domain-containing protein" evidence="1">
    <location>
        <begin position="23"/>
        <end position="250"/>
    </location>
</feature>
<dbReference type="EMBL" id="JACIJS010000001">
    <property type="protein sequence ID" value="MBB5514583.1"/>
    <property type="molecule type" value="Genomic_DNA"/>
</dbReference>
<dbReference type="PROSITE" id="PS51257">
    <property type="entry name" value="PROKAR_LIPOPROTEIN"/>
    <property type="match status" value="1"/>
</dbReference>
<dbReference type="InterPro" id="IPR021457">
    <property type="entry name" value="DUF3108"/>
</dbReference>
<protein>
    <recommendedName>
        <fullName evidence="4">DUF3108 domain-containing protein</fullName>
    </recommendedName>
</protein>
<name>A0A840WK81_9RHOB</name>
<evidence type="ECO:0008006" key="4">
    <source>
        <dbReference type="Google" id="ProtNLM"/>
    </source>
</evidence>
<dbReference type="AlphaFoldDB" id="A0A840WK81"/>
<evidence type="ECO:0000313" key="3">
    <source>
        <dbReference type="Proteomes" id="UP000553766"/>
    </source>
</evidence>
<dbReference type="Proteomes" id="UP000553766">
    <property type="component" value="Unassembled WGS sequence"/>
</dbReference>
<gene>
    <name evidence="2" type="ORF">FHS89_000581</name>
</gene>
<comment type="caution">
    <text evidence="2">The sequence shown here is derived from an EMBL/GenBank/DDBJ whole genome shotgun (WGS) entry which is preliminary data.</text>
</comment>
<accession>A0A840WK81</accession>
<sequence>MVMKPVTFLMMAAIGCTVPAMGAARPMERATFSQDYLVYVGGFRTATATAIGEAAEGRYVFTLNAESAGLVRLFADAKFTATVTGDVTTEGNLIPDGYTHSGFWDGETYTLSMDYEGGNPVRVAYAPEREPDDDPIPPLDTQEGTLDPVSALMALTWPGTPEDICDRRVETFSGSRRTVSDIEPARPAPDGRLACDLVYTRVKYDDAGQPYSDKEFPYTLELRPMADGLWEVWKISGPTSMGTMVVRRAE</sequence>
<keyword evidence="3" id="KW-1185">Reference proteome</keyword>
<organism evidence="2 3">
    <name type="scientific">Rubricella aquisinus</name>
    <dbReference type="NCBI Taxonomy" id="2028108"/>
    <lineage>
        <taxon>Bacteria</taxon>
        <taxon>Pseudomonadati</taxon>
        <taxon>Pseudomonadota</taxon>
        <taxon>Alphaproteobacteria</taxon>
        <taxon>Rhodobacterales</taxon>
        <taxon>Paracoccaceae</taxon>
        <taxon>Rubricella</taxon>
    </lineage>
</organism>
<proteinExistence type="predicted"/>
<feature type="signal peptide" evidence="1">
    <location>
        <begin position="1"/>
        <end position="22"/>
    </location>
</feature>
<dbReference type="Pfam" id="PF11306">
    <property type="entry name" value="DUF3108"/>
    <property type="match status" value="1"/>
</dbReference>
<reference evidence="2 3" key="1">
    <citation type="submission" date="2020-08" db="EMBL/GenBank/DDBJ databases">
        <title>Genomic Encyclopedia of Type Strains, Phase IV (KMG-IV): sequencing the most valuable type-strain genomes for metagenomic binning, comparative biology and taxonomic classification.</title>
        <authorList>
            <person name="Goeker M."/>
        </authorList>
    </citation>
    <scope>NUCLEOTIDE SEQUENCE [LARGE SCALE GENOMIC DNA]</scope>
    <source>
        <strain evidence="2 3">DSM 103377</strain>
    </source>
</reference>
<dbReference type="RefSeq" id="WP_184008284.1">
    <property type="nucleotide sequence ID" value="NZ_JACIJS010000001.1"/>
</dbReference>
<keyword evidence="1" id="KW-0732">Signal</keyword>
<evidence type="ECO:0000313" key="2">
    <source>
        <dbReference type="EMBL" id="MBB5514583.1"/>
    </source>
</evidence>